<comment type="caution">
    <text evidence="17">The sequence shown here is derived from an EMBL/GenBank/DDBJ whole genome shotgun (WGS) entry which is preliminary data.</text>
</comment>
<gene>
    <name evidence="17" type="ORF">JTE90_002743</name>
</gene>
<dbReference type="Pfam" id="PF07679">
    <property type="entry name" value="I-set"/>
    <property type="match status" value="3"/>
</dbReference>
<dbReference type="InterPro" id="IPR013783">
    <property type="entry name" value="Ig-like_fold"/>
</dbReference>
<feature type="domain" description="Ig-like" evidence="15">
    <location>
        <begin position="17"/>
        <end position="110"/>
    </location>
</feature>
<evidence type="ECO:0000256" key="14">
    <source>
        <dbReference type="SAM" id="Phobius"/>
    </source>
</evidence>
<keyword evidence="2 14" id="KW-0812">Transmembrane</keyword>
<dbReference type="Pfam" id="PF25059">
    <property type="entry name" value="FN3_DSCAM-DSCAML_C"/>
    <property type="match status" value="1"/>
</dbReference>
<dbReference type="FunFam" id="2.60.40.10:FF:000028">
    <property type="entry name" value="Neuronal cell adhesion molecule"/>
    <property type="match status" value="1"/>
</dbReference>
<dbReference type="SUPFAM" id="SSF49265">
    <property type="entry name" value="Fibronectin type III"/>
    <property type="match status" value="2"/>
</dbReference>
<feature type="domain" description="Fibronectin type-III" evidence="16">
    <location>
        <begin position="994"/>
        <end position="1094"/>
    </location>
</feature>
<dbReference type="GO" id="GO:0098609">
    <property type="term" value="P:cell-cell adhesion"/>
    <property type="evidence" value="ECO:0007669"/>
    <property type="project" value="TreeGrafter"/>
</dbReference>
<feature type="domain" description="Ig-like" evidence="15">
    <location>
        <begin position="412"/>
        <end position="505"/>
    </location>
</feature>
<dbReference type="SMART" id="SM00060">
    <property type="entry name" value="FN3"/>
    <property type="match status" value="4"/>
</dbReference>
<keyword evidence="10" id="KW-1015">Disulfide bond</keyword>
<dbReference type="GO" id="GO:0016020">
    <property type="term" value="C:membrane"/>
    <property type="evidence" value="ECO:0007669"/>
    <property type="project" value="UniProtKB-SubCell"/>
</dbReference>
<evidence type="ECO:0000256" key="7">
    <source>
        <dbReference type="ARBA" id="ARBA00022989"/>
    </source>
</evidence>
<dbReference type="InterPro" id="IPR056754">
    <property type="entry name" value="DSCAM/DSCAML_C"/>
</dbReference>
<dbReference type="GO" id="GO:0030154">
    <property type="term" value="P:cell differentiation"/>
    <property type="evidence" value="ECO:0007669"/>
    <property type="project" value="UniProtKB-ARBA"/>
</dbReference>
<dbReference type="InterPro" id="IPR013098">
    <property type="entry name" value="Ig_I-set"/>
</dbReference>
<feature type="domain" description="Ig-like" evidence="15">
    <location>
        <begin position="695"/>
        <end position="787"/>
    </location>
</feature>
<dbReference type="CDD" id="cd00096">
    <property type="entry name" value="Ig"/>
    <property type="match status" value="1"/>
</dbReference>
<dbReference type="PROSITE" id="PS50853">
    <property type="entry name" value="FN3"/>
    <property type="match status" value="3"/>
</dbReference>
<keyword evidence="5" id="KW-0130">Cell adhesion</keyword>
<dbReference type="InterPro" id="IPR003961">
    <property type="entry name" value="FN3_dom"/>
</dbReference>
<evidence type="ECO:0000256" key="13">
    <source>
        <dbReference type="SAM" id="MobiDB-lite"/>
    </source>
</evidence>
<dbReference type="Proteomes" id="UP000827092">
    <property type="component" value="Unassembled WGS sequence"/>
</dbReference>
<evidence type="ECO:0000256" key="10">
    <source>
        <dbReference type="ARBA" id="ARBA00023157"/>
    </source>
</evidence>
<feature type="domain" description="Ig-like" evidence="15">
    <location>
        <begin position="792"/>
        <end position="888"/>
    </location>
</feature>
<name>A0AAV6VZE8_9ARAC</name>
<dbReference type="CDD" id="cd00063">
    <property type="entry name" value="FN3"/>
    <property type="match status" value="4"/>
</dbReference>
<feature type="domain" description="Fibronectin type-III" evidence="16">
    <location>
        <begin position="1178"/>
        <end position="1278"/>
    </location>
</feature>
<dbReference type="SMART" id="SM00408">
    <property type="entry name" value="IGc2"/>
    <property type="match status" value="8"/>
</dbReference>
<protein>
    <recommendedName>
        <fullName evidence="19">Down syndrome cell adhesion molecule-like protein Dscam2</fullName>
    </recommendedName>
</protein>
<evidence type="ECO:0000256" key="9">
    <source>
        <dbReference type="ARBA" id="ARBA00023136"/>
    </source>
</evidence>
<keyword evidence="11" id="KW-0393">Immunoglobulin domain</keyword>
<feature type="transmembrane region" description="Helical" evidence="14">
    <location>
        <begin position="1292"/>
        <end position="1316"/>
    </location>
</feature>
<feature type="region of interest" description="Disordered" evidence="13">
    <location>
        <begin position="1370"/>
        <end position="1396"/>
    </location>
</feature>
<feature type="domain" description="Fibronectin type-III" evidence="16">
    <location>
        <begin position="893"/>
        <end position="989"/>
    </location>
</feature>
<keyword evidence="18" id="KW-1185">Reference proteome</keyword>
<dbReference type="EMBL" id="JAFNEN010000009">
    <property type="protein sequence ID" value="KAG8201069.1"/>
    <property type="molecule type" value="Genomic_DNA"/>
</dbReference>
<evidence type="ECO:0000256" key="1">
    <source>
        <dbReference type="ARBA" id="ARBA00004479"/>
    </source>
</evidence>
<evidence type="ECO:0008006" key="19">
    <source>
        <dbReference type="Google" id="ProtNLM"/>
    </source>
</evidence>
<evidence type="ECO:0000256" key="11">
    <source>
        <dbReference type="ARBA" id="ARBA00023319"/>
    </source>
</evidence>
<dbReference type="InterPro" id="IPR003598">
    <property type="entry name" value="Ig_sub2"/>
</dbReference>
<organism evidence="17 18">
    <name type="scientific">Oedothorax gibbosus</name>
    <dbReference type="NCBI Taxonomy" id="931172"/>
    <lineage>
        <taxon>Eukaryota</taxon>
        <taxon>Metazoa</taxon>
        <taxon>Ecdysozoa</taxon>
        <taxon>Arthropoda</taxon>
        <taxon>Chelicerata</taxon>
        <taxon>Arachnida</taxon>
        <taxon>Araneae</taxon>
        <taxon>Araneomorphae</taxon>
        <taxon>Entelegynae</taxon>
        <taxon>Araneoidea</taxon>
        <taxon>Linyphiidae</taxon>
        <taxon>Erigoninae</taxon>
        <taxon>Oedothorax</taxon>
    </lineage>
</organism>
<evidence type="ECO:0000256" key="8">
    <source>
        <dbReference type="ARBA" id="ARBA00023018"/>
    </source>
</evidence>
<feature type="domain" description="Ig-like" evidence="15">
    <location>
        <begin position="509"/>
        <end position="593"/>
    </location>
</feature>
<keyword evidence="8" id="KW-0770">Synapse</keyword>
<dbReference type="Pfam" id="PF13927">
    <property type="entry name" value="Ig_3"/>
    <property type="match status" value="4"/>
</dbReference>
<dbReference type="GO" id="GO:0007399">
    <property type="term" value="P:nervous system development"/>
    <property type="evidence" value="ECO:0007669"/>
    <property type="project" value="UniProtKB-KW"/>
</dbReference>
<dbReference type="InterPro" id="IPR036179">
    <property type="entry name" value="Ig-like_dom_sf"/>
</dbReference>
<evidence type="ECO:0000313" key="18">
    <source>
        <dbReference type="Proteomes" id="UP000827092"/>
    </source>
</evidence>
<feature type="domain" description="Ig-like" evidence="15">
    <location>
        <begin position="600"/>
        <end position="691"/>
    </location>
</feature>
<feature type="domain" description="Ig-like" evidence="15">
    <location>
        <begin position="321"/>
        <end position="406"/>
    </location>
</feature>
<dbReference type="PROSITE" id="PS50835">
    <property type="entry name" value="IG_LIKE"/>
    <property type="match status" value="9"/>
</dbReference>
<dbReference type="InterPro" id="IPR013106">
    <property type="entry name" value="Ig_V-set"/>
</dbReference>
<evidence type="ECO:0000313" key="17">
    <source>
        <dbReference type="EMBL" id="KAG8201069.1"/>
    </source>
</evidence>
<dbReference type="InterPro" id="IPR003599">
    <property type="entry name" value="Ig_sub"/>
</dbReference>
<dbReference type="SMART" id="SM00409">
    <property type="entry name" value="IG"/>
    <property type="match status" value="9"/>
</dbReference>
<keyword evidence="3" id="KW-0732">Signal</keyword>
<sequence>MQRSVSEYTTPEPKKGPTFTTEPPNDVTFLNTYGTIIPCSATGHPNPQVTWRTEDGTVVVNVPGLRHVRWDGSLDFPPFSQEDFRKDVHMAVYRCVAMNDVGILGSRDVRVRAVLREVYEVSVQESTVPIKNTAIIRCHVPSSVSMYIQVSAWLTDDGLTILAHDDHGYGGSKYQAFSTGTLHVASVEKTDGNRRYRCQVTNSLTKEKVVSVEWGKLKVIEPVNNQLPRIIQEPSVWEVWEGKTARLPCVAHGHPSPAYYWFRDTGGQLSFLDRDTRRTNVVDGTLVIHKVSASDSGKYICFANNSVGEDKVDRLLRIRVPLKVDVVTTKRVVRSGEEVSLNCSMSTAPKSVVWVKDQRRIVPDHRIRRISPTHLKILVFQREDSGIYQCYVYNDWESSQAQVQLDLKEEMPTFIRIFPDQIHMPGQMVSLHCSSSGSPLPQISWTLDGEPLSESRRIKTGDYVHLDGSVVSYVNITDLAVPDGGLYGCEARNDVGMVGHTARIDVFGPPFIRPMGNMTVVAGTTVTIICPVSGYPIDRTYVEKSGSKLPFGDRQSVDQRGVVRIHSVRKEDEGIYRCVAVNGRGEKAERPLVLKVVTAPLISPFSFSESLEEGMRSSIICSVIAGDPPISLTWYRNGRLLKETSPDIQIVPITDFVSSLIINHVSRHHSGNYTCFASNSAAATNYTATMVVKAPPVWVIKPSDQSALEGISVTFDCQAEGQPRPVVRWKFGKDDGTFQSILSSSHIHVLENGSLTITVAQKSDAGYYMCETSNDVGEPLRYSVRLAVHSAPQIQTSTQVVHVRKSEEARFSCSASGDPQLNIVWSREGFPLSLYPENRYITRESEGRGVKISEVVIKSTQRKDSDVFTCSASNPFGEDKTTVRLVIQEPPDPPEDLKALEITSNSISISWSPGHPGNNPIVSYIISYRPDSDKWPEERSKKVVVSNVDTSATISGLKPVTTYHIHVIARNSIGQSLPSSDLTITTNAEAPRSPPRHVKAVPLDSSSIRISWQQQPSFMEQISYVDGYYVGYRELPSSGPYVYKTVNVKQSQSDANYTLVGLKRGTQYSIVVQAFNTQGAGPQSEEIIVQTSVIDPPSAPGLKITDTTATTISFILTYKGISGQWLENRLPASRNTFMLENLQCGTSYQILITAFNNVGHGESSEMQHVTTSGRAPVAPDKSDFLRTNSTTVQLNLKQWLDDGCPISHLVVQYKPHGQKEWVLVSNHVLTDQDTLQIGDLSPGTWHDLLVTAHSDAGTTDAEYRFATLTMAGATVPPPIAGFHGRLFDDPTVLVPIVCAVVVLVVIISVTAFVVVWKRREVQGEAPPSDIYSRGSGGRADDISMSSYGKAKGNSVYDSQREPLYYPLPYATTTHVPNPNADRGNQEDQRSLQRTPRSGLRMVEHTYDVPHRVQHHRRSGPLHQYSQLWANSRGFGEKPPIMATREEIEDLDVAIAMAEKYAAFRLSQTRAYEAILMESSGWSFVVSQLASTHVEPGWLPPNNPENLPPEYQGEMCNNMLEYDDDPSLEQEEMSETECDRDCNGATRHRKYISRSYSRVGAVIVC</sequence>
<keyword evidence="6" id="KW-0524">Neurogenesis</keyword>
<dbReference type="FunFam" id="2.60.40.10:FF:000104">
    <property type="entry name" value="Down syndrome cell adhesion molecule b"/>
    <property type="match status" value="1"/>
</dbReference>
<evidence type="ECO:0000256" key="6">
    <source>
        <dbReference type="ARBA" id="ARBA00022902"/>
    </source>
</evidence>
<feature type="region of interest" description="Disordered" evidence="13">
    <location>
        <begin position="1"/>
        <end position="24"/>
    </location>
</feature>
<dbReference type="PANTHER" id="PTHR44170:SF6">
    <property type="entry name" value="CONTACTIN"/>
    <property type="match status" value="1"/>
</dbReference>
<dbReference type="SMART" id="SM00406">
    <property type="entry name" value="IGv"/>
    <property type="match status" value="2"/>
</dbReference>
<dbReference type="InterPro" id="IPR036116">
    <property type="entry name" value="FN3_sf"/>
</dbReference>
<dbReference type="GO" id="GO:0045202">
    <property type="term" value="C:synapse"/>
    <property type="evidence" value="ECO:0007669"/>
    <property type="project" value="UniProtKB-SubCell"/>
</dbReference>
<dbReference type="Pfam" id="PF00041">
    <property type="entry name" value="fn3"/>
    <property type="match status" value="2"/>
</dbReference>
<dbReference type="FunFam" id="2.60.40.10:FF:000017">
    <property type="entry name" value="Down syndrome cell adhesion molecule b"/>
    <property type="match status" value="1"/>
</dbReference>
<dbReference type="InterPro" id="IPR007110">
    <property type="entry name" value="Ig-like_dom"/>
</dbReference>
<feature type="domain" description="Ig-like" evidence="15">
    <location>
        <begin position="116"/>
        <end position="211"/>
    </location>
</feature>
<dbReference type="CDD" id="cd20956">
    <property type="entry name" value="IgI_4_Dscam"/>
    <property type="match status" value="1"/>
</dbReference>
<keyword evidence="9 14" id="KW-0472">Membrane</keyword>
<dbReference type="FunFam" id="2.60.40.10:FF:000333">
    <property type="entry name" value="Down syndrome cell adhesion molecule"/>
    <property type="match status" value="1"/>
</dbReference>
<proteinExistence type="predicted"/>
<dbReference type="Gene3D" id="2.60.40.10">
    <property type="entry name" value="Immunoglobulins"/>
    <property type="match status" value="13"/>
</dbReference>
<dbReference type="GO" id="GO:0009653">
    <property type="term" value="P:anatomical structure morphogenesis"/>
    <property type="evidence" value="ECO:0007669"/>
    <property type="project" value="UniProtKB-ARBA"/>
</dbReference>
<dbReference type="PANTHER" id="PTHR44170">
    <property type="entry name" value="PROTEIN SIDEKICK"/>
    <property type="match status" value="1"/>
</dbReference>
<evidence type="ECO:0000256" key="5">
    <source>
        <dbReference type="ARBA" id="ARBA00022889"/>
    </source>
</evidence>
<evidence type="ECO:0000256" key="3">
    <source>
        <dbReference type="ARBA" id="ARBA00022729"/>
    </source>
</evidence>
<dbReference type="SUPFAM" id="SSF48726">
    <property type="entry name" value="Immunoglobulin"/>
    <property type="match status" value="9"/>
</dbReference>
<evidence type="ECO:0000256" key="4">
    <source>
        <dbReference type="ARBA" id="ARBA00022737"/>
    </source>
</evidence>
<accession>A0AAV6VZE8</accession>
<keyword evidence="4" id="KW-0677">Repeat</keyword>
<evidence type="ECO:0000256" key="2">
    <source>
        <dbReference type="ARBA" id="ARBA00022692"/>
    </source>
</evidence>
<evidence type="ECO:0000259" key="15">
    <source>
        <dbReference type="PROSITE" id="PS50835"/>
    </source>
</evidence>
<comment type="subcellular location">
    <subcellularLocation>
        <location evidence="1">Membrane</location>
        <topology evidence="1">Single-pass type I membrane protein</topology>
    </subcellularLocation>
    <subcellularLocation>
        <location evidence="12">Synapse</location>
    </subcellularLocation>
</comment>
<dbReference type="FunFam" id="2.60.40.10:FF:000032">
    <property type="entry name" value="palladin isoform X1"/>
    <property type="match status" value="1"/>
</dbReference>
<keyword evidence="7 14" id="KW-1133">Transmembrane helix</keyword>
<dbReference type="FunFam" id="2.60.40.10:FF:000719">
    <property type="entry name" value="nephrin isoform X1"/>
    <property type="match status" value="1"/>
</dbReference>
<evidence type="ECO:0000259" key="16">
    <source>
        <dbReference type="PROSITE" id="PS50853"/>
    </source>
</evidence>
<feature type="domain" description="Ig-like" evidence="15">
    <location>
        <begin position="228"/>
        <end position="317"/>
    </location>
</feature>
<reference evidence="17 18" key="1">
    <citation type="journal article" date="2022" name="Nat. Ecol. Evol.">
        <title>A masculinizing supergene underlies an exaggerated male reproductive morph in a spider.</title>
        <authorList>
            <person name="Hendrickx F."/>
            <person name="De Corte Z."/>
            <person name="Sonet G."/>
            <person name="Van Belleghem S.M."/>
            <person name="Kostlbacher S."/>
            <person name="Vangestel C."/>
        </authorList>
    </citation>
    <scope>NUCLEOTIDE SEQUENCE [LARGE SCALE GENOMIC DNA]</scope>
    <source>
        <strain evidence="17">W744_W776</strain>
    </source>
</reference>
<evidence type="ECO:0000256" key="12">
    <source>
        <dbReference type="ARBA" id="ARBA00034103"/>
    </source>
</evidence>